<reference evidence="3 4" key="1">
    <citation type="submission" date="2023-03" db="EMBL/GenBank/DDBJ databases">
        <title>Genome insight into feeding habits of ladybird beetles.</title>
        <authorList>
            <person name="Li H.-S."/>
            <person name="Huang Y.-H."/>
            <person name="Pang H."/>
        </authorList>
    </citation>
    <scope>NUCLEOTIDE SEQUENCE [LARGE SCALE GENOMIC DNA]</scope>
    <source>
        <strain evidence="3">SYSU_2023b</strain>
        <tissue evidence="3">Whole body</tissue>
    </source>
</reference>
<dbReference type="InterPro" id="IPR006047">
    <property type="entry name" value="GH13_cat_dom"/>
</dbReference>
<dbReference type="Gene3D" id="3.20.20.80">
    <property type="entry name" value="Glycosidases"/>
    <property type="match status" value="1"/>
</dbReference>
<dbReference type="PANTHER" id="PTHR10357">
    <property type="entry name" value="ALPHA-AMYLASE FAMILY MEMBER"/>
    <property type="match status" value="1"/>
</dbReference>
<dbReference type="GO" id="GO:0005975">
    <property type="term" value="P:carbohydrate metabolic process"/>
    <property type="evidence" value="ECO:0007669"/>
    <property type="project" value="InterPro"/>
</dbReference>
<feature type="transmembrane region" description="Helical" evidence="1">
    <location>
        <begin position="146"/>
        <end position="167"/>
    </location>
</feature>
<proteinExistence type="predicted"/>
<evidence type="ECO:0000259" key="2">
    <source>
        <dbReference type="SMART" id="SM00642"/>
    </source>
</evidence>
<dbReference type="SMART" id="SM00642">
    <property type="entry name" value="Aamy"/>
    <property type="match status" value="1"/>
</dbReference>
<evidence type="ECO:0000313" key="4">
    <source>
        <dbReference type="Proteomes" id="UP001431783"/>
    </source>
</evidence>
<dbReference type="SUPFAM" id="SSF51445">
    <property type="entry name" value="(Trans)glycosidases"/>
    <property type="match status" value="1"/>
</dbReference>
<dbReference type="Pfam" id="PF00128">
    <property type="entry name" value="Alpha-amylase"/>
    <property type="match status" value="1"/>
</dbReference>
<sequence>MDSYLQVNNANMLGSPTSACIPDDVASICPLITPSPPTNALVNPLPESQEIEYIINDELVSKLQQVKDEAKEDDSTSSNSSILNEPASIQLLNHKNNSSNFPFIIKDEESVVQETNGKLQPLQLTFRNPPENYFFMSWNWPLIRKISLWTFLAGLAAMVAIVVAMIYSLPRVCNPQVEWYQGSVFYEIFPASYYDTNNGMTGDFRGISKNADYIASLGVKVVRLNSIFESPRYPEDYKNISSLIEIAKPLGNIDDFESMVKHLNSKNLTVVIDLPISPLIKELYLPKGWNILKNSSTEDPSFEISRYTSQEDPISDALFHWTKLGVEGFYLKGLENLVDDKHFGKLLQHWKRIIGFDRIFIISELVLKRASEDLQETIMSNVNLIDFKIDIEKGANEITKRIYSIENSTLFTKPGRPWIHWTIGDENTKRLANRLPHGNSTLGALLLNLMLPGTPSIFYGDEIGLNQISDPNEDRKDLKHVHQLTPMAWPKLRQRSFSWLHGEKTKVDFDQIGLITKMATLRTESPSIYMNSVYKNAVNKANAEVKYSKEDLLVIQRWYPRRKSYVIVSNLGKNKNDADLSTLLYRGDVIVGPRPDSLPGTISFKEISLLPGESVVIVLE</sequence>
<dbReference type="InterPro" id="IPR017853">
    <property type="entry name" value="GH"/>
</dbReference>
<comment type="caution">
    <text evidence="3">The sequence shown here is derived from an EMBL/GenBank/DDBJ whole genome shotgun (WGS) entry which is preliminary data.</text>
</comment>
<gene>
    <name evidence="3" type="ORF">WA026_021153</name>
</gene>
<keyword evidence="1" id="KW-0472">Membrane</keyword>
<dbReference type="EMBL" id="JARQZJ010000046">
    <property type="protein sequence ID" value="KAK9878137.1"/>
    <property type="molecule type" value="Genomic_DNA"/>
</dbReference>
<dbReference type="Proteomes" id="UP001431783">
    <property type="component" value="Unassembled WGS sequence"/>
</dbReference>
<organism evidence="3 4">
    <name type="scientific">Henosepilachna vigintioctopunctata</name>
    <dbReference type="NCBI Taxonomy" id="420089"/>
    <lineage>
        <taxon>Eukaryota</taxon>
        <taxon>Metazoa</taxon>
        <taxon>Ecdysozoa</taxon>
        <taxon>Arthropoda</taxon>
        <taxon>Hexapoda</taxon>
        <taxon>Insecta</taxon>
        <taxon>Pterygota</taxon>
        <taxon>Neoptera</taxon>
        <taxon>Endopterygota</taxon>
        <taxon>Coleoptera</taxon>
        <taxon>Polyphaga</taxon>
        <taxon>Cucujiformia</taxon>
        <taxon>Coccinelloidea</taxon>
        <taxon>Coccinellidae</taxon>
        <taxon>Epilachninae</taxon>
        <taxon>Epilachnini</taxon>
        <taxon>Henosepilachna</taxon>
    </lineage>
</organism>
<keyword evidence="1" id="KW-1133">Transmembrane helix</keyword>
<keyword evidence="4" id="KW-1185">Reference proteome</keyword>
<evidence type="ECO:0000313" key="3">
    <source>
        <dbReference type="EMBL" id="KAK9878137.1"/>
    </source>
</evidence>
<keyword evidence="1" id="KW-0812">Transmembrane</keyword>
<protein>
    <recommendedName>
        <fullName evidence="2">Glycosyl hydrolase family 13 catalytic domain-containing protein</fullName>
    </recommendedName>
</protein>
<feature type="domain" description="Glycosyl hydrolase family 13 catalytic" evidence="2">
    <location>
        <begin position="187"/>
        <end position="522"/>
    </location>
</feature>
<dbReference type="PANTHER" id="PTHR10357:SF225">
    <property type="entry name" value="MALTASE 1-LIKE PROTEIN"/>
    <property type="match status" value="1"/>
</dbReference>
<dbReference type="AlphaFoldDB" id="A0AAW1UBP6"/>
<evidence type="ECO:0000256" key="1">
    <source>
        <dbReference type="SAM" id="Phobius"/>
    </source>
</evidence>
<name>A0AAW1UBP6_9CUCU</name>
<accession>A0AAW1UBP6</accession>